<comment type="caution">
    <text evidence="1">The sequence shown here is derived from an EMBL/GenBank/DDBJ whole genome shotgun (WGS) entry which is preliminary data.</text>
</comment>
<name>A0A6N8JI62_9BACT</name>
<sequence length="75" mass="8431">MVSFNRNIHTNIQSIAGHFKFTARGPLNTNNVMRVKLPKAPAHTNIEDSKWDNDSHTLLLKAPNKPEGVKVDIQL</sequence>
<reference evidence="1 2" key="1">
    <citation type="submission" date="2019-12" db="EMBL/GenBank/DDBJ databases">
        <title>The draft genomic sequence of strain Chitinophaga oryziterrae JCM 16595.</title>
        <authorList>
            <person name="Zhang X."/>
        </authorList>
    </citation>
    <scope>NUCLEOTIDE SEQUENCE [LARGE SCALE GENOMIC DNA]</scope>
    <source>
        <strain evidence="1 2">JCM 16595</strain>
    </source>
</reference>
<organism evidence="1 2">
    <name type="scientific">Chitinophaga oryziterrae</name>
    <dbReference type="NCBI Taxonomy" id="1031224"/>
    <lineage>
        <taxon>Bacteria</taxon>
        <taxon>Pseudomonadati</taxon>
        <taxon>Bacteroidota</taxon>
        <taxon>Chitinophagia</taxon>
        <taxon>Chitinophagales</taxon>
        <taxon>Chitinophagaceae</taxon>
        <taxon>Chitinophaga</taxon>
    </lineage>
</organism>
<evidence type="ECO:0000313" key="1">
    <source>
        <dbReference type="EMBL" id="MVT44917.1"/>
    </source>
</evidence>
<accession>A0A6N8JI62</accession>
<dbReference type="Proteomes" id="UP000468388">
    <property type="component" value="Unassembled WGS sequence"/>
</dbReference>
<dbReference type="RefSeq" id="WP_157303703.1">
    <property type="nucleotide sequence ID" value="NZ_BAAAZB010000005.1"/>
</dbReference>
<protein>
    <submittedName>
        <fullName evidence="1">Uncharacterized protein</fullName>
    </submittedName>
</protein>
<keyword evidence="2" id="KW-1185">Reference proteome</keyword>
<dbReference type="EMBL" id="WRXO01000013">
    <property type="protein sequence ID" value="MVT44917.1"/>
    <property type="molecule type" value="Genomic_DNA"/>
</dbReference>
<gene>
    <name evidence="1" type="ORF">GO495_30275</name>
</gene>
<proteinExistence type="predicted"/>
<dbReference type="AlphaFoldDB" id="A0A6N8JI62"/>
<evidence type="ECO:0000313" key="2">
    <source>
        <dbReference type="Proteomes" id="UP000468388"/>
    </source>
</evidence>